<organism evidence="2 3">
    <name type="scientific">Flavobacterium kingsejongi</name>
    <dbReference type="NCBI Taxonomy" id="1678728"/>
    <lineage>
        <taxon>Bacteria</taxon>
        <taxon>Pseudomonadati</taxon>
        <taxon>Bacteroidota</taxon>
        <taxon>Flavobacteriia</taxon>
        <taxon>Flavobacteriales</taxon>
        <taxon>Flavobacteriaceae</taxon>
        <taxon>Flavobacterium</taxon>
    </lineage>
</organism>
<dbReference type="Pfam" id="PF00535">
    <property type="entry name" value="Glycos_transf_2"/>
    <property type="match status" value="1"/>
</dbReference>
<dbReference type="InterPro" id="IPR001173">
    <property type="entry name" value="Glyco_trans_2-like"/>
</dbReference>
<dbReference type="PANTHER" id="PTHR43685:SF2">
    <property type="entry name" value="GLYCOSYLTRANSFERASE 2-LIKE DOMAIN-CONTAINING PROTEIN"/>
    <property type="match status" value="1"/>
</dbReference>
<evidence type="ECO:0000313" key="3">
    <source>
        <dbReference type="Proteomes" id="UP000244677"/>
    </source>
</evidence>
<dbReference type="GO" id="GO:0016740">
    <property type="term" value="F:transferase activity"/>
    <property type="evidence" value="ECO:0007669"/>
    <property type="project" value="UniProtKB-KW"/>
</dbReference>
<dbReference type="Gene3D" id="3.90.550.10">
    <property type="entry name" value="Spore Coat Polysaccharide Biosynthesis Protein SpsA, Chain A"/>
    <property type="match status" value="1"/>
</dbReference>
<dbReference type="OrthoDB" id="1493960at2"/>
<dbReference type="EMBL" id="CP020919">
    <property type="protein sequence ID" value="AWG25396.1"/>
    <property type="molecule type" value="Genomic_DNA"/>
</dbReference>
<evidence type="ECO:0000313" key="2">
    <source>
        <dbReference type="EMBL" id="AWG25396.1"/>
    </source>
</evidence>
<dbReference type="KEGG" id="fki:FK004_09165"/>
<dbReference type="RefSeq" id="WP_108736993.1">
    <property type="nucleotide sequence ID" value="NZ_CP020919.1"/>
</dbReference>
<sequence>MKFSLIICTYMRPDPLLKLLHSVREQSVYPDQIVIVDGSTDLETTDRLAKNDFEKVDYFLVQPEERGLTKQRNFGIAQTAGDTTIICFLDDDIILEKDYFKRLLQTYEDFPEALGVGGYINNEVHWEKTAERYSSNKQEFHYDGWKRKDGSRFVLRKKIGLDSDRPPGFAPDFSHGRSVSFLPPSGKIYEVEQLMGGVSSFRKTVFDSLQFSEYFEGYGLYEDADFSLRVAKKGKLYLNTNAVLAHYHNASGRPNQYQYGKMVVRNGWYVWRVKNPKPSLSSKLKWHAITALLTAIRFTNILTTKQKKEAFTEALGRTVGWWSLIISKPQ</sequence>
<reference evidence="2 3" key="1">
    <citation type="submission" date="2017-04" db="EMBL/GenBank/DDBJ databases">
        <title>Complete genome sequence of Flavobacterium kingsejong AJ004.</title>
        <authorList>
            <person name="Lee P.C."/>
        </authorList>
    </citation>
    <scope>NUCLEOTIDE SEQUENCE [LARGE SCALE GENOMIC DNA]</scope>
    <source>
        <strain evidence="2 3">AJ004</strain>
    </source>
</reference>
<proteinExistence type="predicted"/>
<dbReference type="Proteomes" id="UP000244677">
    <property type="component" value="Chromosome"/>
</dbReference>
<dbReference type="InterPro" id="IPR029044">
    <property type="entry name" value="Nucleotide-diphossugar_trans"/>
</dbReference>
<dbReference type="InterPro" id="IPR050834">
    <property type="entry name" value="Glycosyltransf_2"/>
</dbReference>
<dbReference type="SUPFAM" id="SSF53448">
    <property type="entry name" value="Nucleotide-diphospho-sugar transferases"/>
    <property type="match status" value="1"/>
</dbReference>
<protein>
    <submittedName>
        <fullName evidence="2">Glycosyl transferase family 2</fullName>
    </submittedName>
</protein>
<keyword evidence="2" id="KW-0808">Transferase</keyword>
<keyword evidence="3" id="KW-1185">Reference proteome</keyword>
<dbReference type="PANTHER" id="PTHR43685">
    <property type="entry name" value="GLYCOSYLTRANSFERASE"/>
    <property type="match status" value="1"/>
</dbReference>
<feature type="domain" description="Glycosyltransferase 2-like" evidence="1">
    <location>
        <begin position="4"/>
        <end position="142"/>
    </location>
</feature>
<dbReference type="AlphaFoldDB" id="A0A2S1LP37"/>
<name>A0A2S1LP37_9FLAO</name>
<dbReference type="CDD" id="cd00761">
    <property type="entry name" value="Glyco_tranf_GTA_type"/>
    <property type="match status" value="1"/>
</dbReference>
<evidence type="ECO:0000259" key="1">
    <source>
        <dbReference type="Pfam" id="PF00535"/>
    </source>
</evidence>
<gene>
    <name evidence="2" type="ORF">FK004_09165</name>
</gene>
<accession>A0A2S1LP37</accession>